<dbReference type="EMBL" id="LMTZ01000015">
    <property type="protein sequence ID" value="KST69686.1"/>
    <property type="molecule type" value="Genomic_DNA"/>
</dbReference>
<evidence type="ECO:0000313" key="4">
    <source>
        <dbReference type="EMBL" id="KST69722.1"/>
    </source>
</evidence>
<dbReference type="GO" id="GO:0046872">
    <property type="term" value="F:metal ion binding"/>
    <property type="evidence" value="ECO:0007669"/>
    <property type="project" value="UniProtKB-KW"/>
</dbReference>
<reference evidence="4 5" key="1">
    <citation type="journal article" date="2015" name="Genome Announc.">
        <title>Draft Genome of the Euendolithic (true boring) Cyanobacterium Mastigocoleus testarum strain BC008.</title>
        <authorList>
            <person name="Guida B.S."/>
            <person name="Garcia-Pichel F."/>
        </authorList>
    </citation>
    <scope>NUCLEOTIDE SEQUENCE [LARGE SCALE GENOMIC DNA]</scope>
    <source>
        <strain evidence="4 5">BC008</strain>
    </source>
</reference>
<dbReference type="GO" id="GO:0016829">
    <property type="term" value="F:lyase activity"/>
    <property type="evidence" value="ECO:0007669"/>
    <property type="project" value="UniProtKB-KW"/>
</dbReference>
<dbReference type="RefSeq" id="WP_058183199.1">
    <property type="nucleotide sequence ID" value="NZ_LMTZ01000014.1"/>
</dbReference>
<evidence type="ECO:0000313" key="5">
    <source>
        <dbReference type="Proteomes" id="UP000053372"/>
    </source>
</evidence>
<evidence type="ECO:0000256" key="1">
    <source>
        <dbReference type="ARBA" id="ARBA00022723"/>
    </source>
</evidence>
<evidence type="ECO:0000313" key="3">
    <source>
        <dbReference type="EMBL" id="KST69686.1"/>
    </source>
</evidence>
<accession>A0A0V7ZYY1</accession>
<comment type="caution">
    <text evidence="4">The sequence shown here is derived from an EMBL/GenBank/DDBJ whole genome shotgun (WGS) entry which is preliminary data.</text>
</comment>
<dbReference type="OrthoDB" id="482456at2"/>
<dbReference type="CDD" id="cd03416">
    <property type="entry name" value="CbiX_SirB_N"/>
    <property type="match status" value="1"/>
</dbReference>
<dbReference type="PANTHER" id="PTHR33542:SF3">
    <property type="entry name" value="SIROHYDROCHLORIN FERROCHELATASE, CHLOROPLASTIC"/>
    <property type="match status" value="1"/>
</dbReference>
<name>A0A0V7ZYY1_9CYAN</name>
<dbReference type="PANTHER" id="PTHR33542">
    <property type="entry name" value="SIROHYDROCHLORIN FERROCHELATASE, CHLOROPLASTIC"/>
    <property type="match status" value="1"/>
</dbReference>
<sequence>MQQLAGKISQKLRSYPARDTNSSVVSTLKHELSVGTASLEFASQPLHSQIIDFARNAASKGCSCLQILPLFLLPGIHVMEDIPTEVSQAKAVLGEDIVINLQPYLGSHPGLEGLVANQLCINRADATILLAHGSRRQSATILIEQISAKLGLVTAYWASPPSLESQVTDLFSMGCRKINVVPYFLFAGGITDTIARTIEKLKLNFPTISFQLSKPLGASAEIIELIWDLMER</sequence>
<dbReference type="SUPFAM" id="SSF53800">
    <property type="entry name" value="Chelatase"/>
    <property type="match status" value="2"/>
</dbReference>
<organism evidence="4 5">
    <name type="scientific">Mastigocoleus testarum BC008</name>
    <dbReference type="NCBI Taxonomy" id="371196"/>
    <lineage>
        <taxon>Bacteria</taxon>
        <taxon>Bacillati</taxon>
        <taxon>Cyanobacteriota</taxon>
        <taxon>Cyanophyceae</taxon>
        <taxon>Nostocales</taxon>
        <taxon>Hapalosiphonaceae</taxon>
        <taxon>Mastigocoleus</taxon>
    </lineage>
</organism>
<dbReference type="EMBL" id="LMTZ01000014">
    <property type="protein sequence ID" value="KST69722.1"/>
    <property type="molecule type" value="Genomic_DNA"/>
</dbReference>
<keyword evidence="2" id="KW-0456">Lyase</keyword>
<dbReference type="AlphaFoldDB" id="A0A0V7ZYY1"/>
<dbReference type="Pfam" id="PF01903">
    <property type="entry name" value="CbiX"/>
    <property type="match status" value="2"/>
</dbReference>
<dbReference type="InterPro" id="IPR050963">
    <property type="entry name" value="Sirohydro_Cobaltochel/CbiX"/>
</dbReference>
<protein>
    <submittedName>
        <fullName evidence="4">Cobalamin biosynthesis protein</fullName>
    </submittedName>
</protein>
<dbReference type="Proteomes" id="UP000053372">
    <property type="component" value="Unassembled WGS sequence"/>
</dbReference>
<dbReference type="InterPro" id="IPR002762">
    <property type="entry name" value="CbiX-like"/>
</dbReference>
<keyword evidence="1" id="KW-0479">Metal-binding</keyword>
<evidence type="ECO:0000256" key="2">
    <source>
        <dbReference type="ARBA" id="ARBA00023239"/>
    </source>
</evidence>
<gene>
    <name evidence="3" type="ORF">BC008_05005</name>
    <name evidence="4" type="ORF">BC008_05275</name>
</gene>
<keyword evidence="5" id="KW-1185">Reference proteome</keyword>
<dbReference type="Gene3D" id="3.40.50.1400">
    <property type="match status" value="2"/>
</dbReference>
<proteinExistence type="predicted"/>